<accession>A0AAW1U4K9</accession>
<evidence type="ECO:0000313" key="2">
    <source>
        <dbReference type="EMBL" id="KAK9875632.1"/>
    </source>
</evidence>
<comment type="caution">
    <text evidence="2">The sequence shown here is derived from an EMBL/GenBank/DDBJ whole genome shotgun (WGS) entry which is preliminary data.</text>
</comment>
<keyword evidence="3" id="KW-1185">Reference proteome</keyword>
<organism evidence="2 3">
    <name type="scientific">Henosepilachna vigintioctopunctata</name>
    <dbReference type="NCBI Taxonomy" id="420089"/>
    <lineage>
        <taxon>Eukaryota</taxon>
        <taxon>Metazoa</taxon>
        <taxon>Ecdysozoa</taxon>
        <taxon>Arthropoda</taxon>
        <taxon>Hexapoda</taxon>
        <taxon>Insecta</taxon>
        <taxon>Pterygota</taxon>
        <taxon>Neoptera</taxon>
        <taxon>Endopterygota</taxon>
        <taxon>Coleoptera</taxon>
        <taxon>Polyphaga</taxon>
        <taxon>Cucujiformia</taxon>
        <taxon>Coccinelloidea</taxon>
        <taxon>Coccinellidae</taxon>
        <taxon>Epilachninae</taxon>
        <taxon>Epilachnini</taxon>
        <taxon>Henosepilachna</taxon>
    </lineage>
</organism>
<proteinExistence type="predicted"/>
<name>A0AAW1U4K9_9CUCU</name>
<protein>
    <submittedName>
        <fullName evidence="2">Uncharacterized protein</fullName>
    </submittedName>
</protein>
<dbReference type="EMBL" id="JARQZJ010000034">
    <property type="protein sequence ID" value="KAK9875632.1"/>
    <property type="molecule type" value="Genomic_DNA"/>
</dbReference>
<evidence type="ECO:0000313" key="3">
    <source>
        <dbReference type="Proteomes" id="UP001431783"/>
    </source>
</evidence>
<feature type="compositionally biased region" description="Pro residues" evidence="1">
    <location>
        <begin position="29"/>
        <end position="40"/>
    </location>
</feature>
<feature type="region of interest" description="Disordered" evidence="1">
    <location>
        <begin position="22"/>
        <end position="52"/>
    </location>
</feature>
<sequence>MGVIKNGFLNIQKCFHIRERDAIGRSATAPPPGGPDPRPPLSTHGTQHPPDANTLKYTAVYTAIDCGAVSTTPYRLAQLLTLMSTNAMTVTV</sequence>
<gene>
    <name evidence="2" type="ORF">WA026_009430</name>
</gene>
<dbReference type="Proteomes" id="UP001431783">
    <property type="component" value="Unassembled WGS sequence"/>
</dbReference>
<evidence type="ECO:0000256" key="1">
    <source>
        <dbReference type="SAM" id="MobiDB-lite"/>
    </source>
</evidence>
<dbReference type="AlphaFoldDB" id="A0AAW1U4K9"/>
<reference evidence="2 3" key="1">
    <citation type="submission" date="2023-03" db="EMBL/GenBank/DDBJ databases">
        <title>Genome insight into feeding habits of ladybird beetles.</title>
        <authorList>
            <person name="Li H.-S."/>
            <person name="Huang Y.-H."/>
            <person name="Pang H."/>
        </authorList>
    </citation>
    <scope>NUCLEOTIDE SEQUENCE [LARGE SCALE GENOMIC DNA]</scope>
    <source>
        <strain evidence="2">SYSU_2023b</strain>
        <tissue evidence="2">Whole body</tissue>
    </source>
</reference>